<dbReference type="AlphaFoldDB" id="A0A227JA40"/>
<evidence type="ECO:0000256" key="1">
    <source>
        <dbReference type="SAM" id="Phobius"/>
    </source>
</evidence>
<protein>
    <submittedName>
        <fullName evidence="2">ABC transporter permease</fullName>
    </submittedName>
</protein>
<feature type="non-terminal residue" evidence="2">
    <location>
        <position position="73"/>
    </location>
</feature>
<keyword evidence="1" id="KW-0812">Transmembrane</keyword>
<keyword evidence="1" id="KW-1133">Transmembrane helix</keyword>
<organism evidence="2 3">
    <name type="scientific">Vibrio parahaemolyticus</name>
    <dbReference type="NCBI Taxonomy" id="670"/>
    <lineage>
        <taxon>Bacteria</taxon>
        <taxon>Pseudomonadati</taxon>
        <taxon>Pseudomonadota</taxon>
        <taxon>Gammaproteobacteria</taxon>
        <taxon>Vibrionales</taxon>
        <taxon>Vibrionaceae</taxon>
        <taxon>Vibrio</taxon>
    </lineage>
</organism>
<gene>
    <name evidence="2" type="ORF">CA163_16425</name>
</gene>
<feature type="transmembrane region" description="Helical" evidence="1">
    <location>
        <begin position="48"/>
        <end position="72"/>
    </location>
</feature>
<dbReference type="Proteomes" id="UP000214596">
    <property type="component" value="Unassembled WGS sequence"/>
</dbReference>
<feature type="transmembrane region" description="Helical" evidence="1">
    <location>
        <begin position="6"/>
        <end position="27"/>
    </location>
</feature>
<evidence type="ECO:0000313" key="3">
    <source>
        <dbReference type="Proteomes" id="UP000214596"/>
    </source>
</evidence>
<reference evidence="2 3" key="1">
    <citation type="journal article" date="2017" name="Appl. Environ. Microbiol.">
        <title>Parallel evolution of two clades of a major Atlantic endemic Vibrio parahaemolyticus pathogen lineage by independent acquisition of related pathogenicity islands.</title>
        <authorList>
            <person name="Xu F."/>
            <person name="Gonzalez-Escalona N."/>
            <person name="Drees K.P."/>
            <person name="Sebra R.P."/>
            <person name="Cooper V.S."/>
            <person name="Jones S.H."/>
            <person name="Whistler C.A."/>
        </authorList>
    </citation>
    <scope>NUCLEOTIDE SEQUENCE [LARGE SCALE GENOMIC DNA]</scope>
    <source>
        <strain evidence="2 3">MAVP-3</strain>
    </source>
</reference>
<comment type="caution">
    <text evidence="2">The sequence shown here is derived from an EMBL/GenBank/DDBJ whole genome shotgun (WGS) entry which is preliminary data.</text>
</comment>
<evidence type="ECO:0000313" key="2">
    <source>
        <dbReference type="EMBL" id="OXE31718.1"/>
    </source>
</evidence>
<keyword evidence="1" id="KW-0472">Membrane</keyword>
<dbReference type="Pfam" id="PF03649">
    <property type="entry name" value="UPF0014"/>
    <property type="match status" value="1"/>
</dbReference>
<proteinExistence type="predicted"/>
<name>A0A227JA40_VIBPH</name>
<sequence>MNSVVDISWAKLAAFSLILLVPLAINARYRLGIAKDASVSVVRMTLQLVLIGVYLEYLFQLNSLIINLLWLAI</sequence>
<accession>A0A227JA40</accession>
<dbReference type="InterPro" id="IPR005226">
    <property type="entry name" value="UPF0014_fam"/>
</dbReference>
<dbReference type="EMBL" id="NIXT01001017">
    <property type="protein sequence ID" value="OXE31718.1"/>
    <property type="molecule type" value="Genomic_DNA"/>
</dbReference>